<dbReference type="Proteomes" id="UP000308836">
    <property type="component" value="Unassembled WGS sequence"/>
</dbReference>
<comment type="caution">
    <text evidence="1">The sequence shown here is derived from an EMBL/GenBank/DDBJ whole genome shotgun (WGS) entry which is preliminary data.</text>
</comment>
<evidence type="ECO:0000313" key="1">
    <source>
        <dbReference type="EMBL" id="TGY67065.1"/>
    </source>
</evidence>
<protein>
    <submittedName>
        <fullName evidence="1">Type II secretion system F family protein</fullName>
    </submittedName>
</protein>
<organism evidence="1 2">
    <name type="scientific">Dubosiella muris</name>
    <dbReference type="NCBI Taxonomy" id="3038133"/>
    <lineage>
        <taxon>Bacteria</taxon>
        <taxon>Bacillati</taxon>
        <taxon>Bacillota</taxon>
        <taxon>Erysipelotrichia</taxon>
        <taxon>Erysipelotrichales</taxon>
        <taxon>Erysipelotrichaceae</taxon>
        <taxon>Dubosiella</taxon>
    </lineage>
</organism>
<evidence type="ECO:0000313" key="2">
    <source>
        <dbReference type="Proteomes" id="UP000308836"/>
    </source>
</evidence>
<accession>A0AC61R9V7</accession>
<reference evidence="1" key="1">
    <citation type="submission" date="2019-04" db="EMBL/GenBank/DDBJ databases">
        <title>Microbes associate with the intestines of laboratory mice.</title>
        <authorList>
            <person name="Navarre W."/>
            <person name="Wong E."/>
            <person name="Huang K."/>
            <person name="Tropini C."/>
            <person name="Ng K."/>
            <person name="Yu B."/>
        </authorList>
    </citation>
    <scope>NUCLEOTIDE SEQUENCE</scope>
    <source>
        <strain evidence="1">NM09_H32</strain>
    </source>
</reference>
<sequence>MMEKKTNLKKLDPAQLSLLCAQWAMILKTGILLYDGADILVSTYENTSEQALFERIAGALEEGLPFYEALESTGRFPKYMIEMVRIAERTGNLDVVLDSLSKYYKKEALRNENIQNAIFYPVTLVVMMSVVIAILVVKVIPVFMQVFRNMGVSLDGSTQTILSAGIFVGYAVMVFAILLSVFAIVVIAMWKKGKTETLLKGAAKIFPFFRKIHKGQAAARYADIVAMAMRSGFSLDETMEMAPDFMPDAQSRTMAQVSLDTMRQTNQFTEAMIANGFYDTIHEKMIEVGDQTGQIESVMTELADLYNHQVESEIDGVVASIEPVLVALLTLIVGGILLAIMLPLVGILMSMT</sequence>
<dbReference type="EMBL" id="SRYG01000002">
    <property type="protein sequence ID" value="TGY67065.1"/>
    <property type="molecule type" value="Genomic_DNA"/>
</dbReference>
<keyword evidence="2" id="KW-1185">Reference proteome</keyword>
<gene>
    <name evidence="1" type="ORF">E5336_01225</name>
</gene>
<proteinExistence type="predicted"/>
<name>A0AC61R9V7_9FIRM</name>